<dbReference type="CDD" id="cd06224">
    <property type="entry name" value="REM"/>
    <property type="match status" value="1"/>
</dbReference>
<evidence type="ECO:0000256" key="5">
    <source>
        <dbReference type="SAM" id="MobiDB-lite"/>
    </source>
</evidence>
<dbReference type="InterPro" id="IPR036964">
    <property type="entry name" value="RASGEF_cat_dom_sf"/>
</dbReference>
<feature type="domain" description="SH3" evidence="6">
    <location>
        <begin position="19"/>
        <end position="78"/>
    </location>
</feature>
<feature type="compositionally biased region" description="Polar residues" evidence="5">
    <location>
        <begin position="449"/>
        <end position="474"/>
    </location>
</feature>
<dbReference type="SUPFAM" id="SSF50044">
    <property type="entry name" value="SH3-domain"/>
    <property type="match status" value="1"/>
</dbReference>
<dbReference type="Pfam" id="PF00617">
    <property type="entry name" value="RasGEF"/>
    <property type="match status" value="1"/>
</dbReference>
<protein>
    <recommendedName>
        <fullName evidence="12">Ras guanine nucleotide exchange factor domain-containing protein</fullName>
    </recommendedName>
</protein>
<dbReference type="PROSITE" id="PS50009">
    <property type="entry name" value="RASGEF_CAT"/>
    <property type="match status" value="1"/>
</dbReference>
<dbReference type="Pfam" id="PF00018">
    <property type="entry name" value="SH3_1"/>
    <property type="match status" value="1"/>
</dbReference>
<feature type="compositionally biased region" description="Polar residues" evidence="5">
    <location>
        <begin position="177"/>
        <end position="195"/>
    </location>
</feature>
<dbReference type="InterPro" id="IPR019804">
    <property type="entry name" value="Ras_G-nucl-exch_fac_CS"/>
</dbReference>
<feature type="region of interest" description="Disordered" evidence="5">
    <location>
        <begin position="276"/>
        <end position="371"/>
    </location>
</feature>
<dbReference type="InterPro" id="IPR056685">
    <property type="entry name" value="DUF7783"/>
</dbReference>
<dbReference type="Gene3D" id="1.20.870.10">
    <property type="entry name" value="Son of sevenless (SoS) protein Chain: S domain 1"/>
    <property type="match status" value="1"/>
</dbReference>
<feature type="region of interest" description="Disordered" evidence="5">
    <location>
        <begin position="78"/>
        <end position="115"/>
    </location>
</feature>
<feature type="domain" description="WW" evidence="8">
    <location>
        <begin position="241"/>
        <end position="275"/>
    </location>
</feature>
<feature type="compositionally biased region" description="Polar residues" evidence="5">
    <location>
        <begin position="891"/>
        <end position="903"/>
    </location>
</feature>
<feature type="compositionally biased region" description="Basic and acidic residues" evidence="5">
    <location>
        <begin position="857"/>
        <end position="868"/>
    </location>
</feature>
<feature type="compositionally biased region" description="Acidic residues" evidence="5">
    <location>
        <begin position="320"/>
        <end position="330"/>
    </location>
</feature>
<dbReference type="InterPro" id="IPR036028">
    <property type="entry name" value="SH3-like_dom_sf"/>
</dbReference>
<evidence type="ECO:0000259" key="6">
    <source>
        <dbReference type="PROSITE" id="PS50002"/>
    </source>
</evidence>
<reference evidence="10 11" key="1">
    <citation type="journal article" date="2018" name="New Phytol.">
        <title>Phylogenomics of Endogonaceae and evolution of mycorrhizas within Mucoromycota.</title>
        <authorList>
            <person name="Chang Y."/>
            <person name="Desiro A."/>
            <person name="Na H."/>
            <person name="Sandor L."/>
            <person name="Lipzen A."/>
            <person name="Clum A."/>
            <person name="Barry K."/>
            <person name="Grigoriev I.V."/>
            <person name="Martin F.M."/>
            <person name="Stajich J.E."/>
            <person name="Smith M.E."/>
            <person name="Bonito G."/>
            <person name="Spatafora J.W."/>
        </authorList>
    </citation>
    <scope>NUCLEOTIDE SEQUENCE [LARGE SCALE GENOMIC DNA]</scope>
    <source>
        <strain evidence="10 11">AD002</strain>
    </source>
</reference>
<evidence type="ECO:0000256" key="4">
    <source>
        <dbReference type="PROSITE-ProRule" id="PRU00192"/>
    </source>
</evidence>
<dbReference type="SMART" id="SM00456">
    <property type="entry name" value="WW"/>
    <property type="match status" value="3"/>
</dbReference>
<feature type="region of interest" description="Disordered" evidence="5">
    <location>
        <begin position="812"/>
        <end position="1001"/>
    </location>
</feature>
<dbReference type="SMART" id="SM00229">
    <property type="entry name" value="RasGEFN"/>
    <property type="match status" value="1"/>
</dbReference>
<evidence type="ECO:0000259" key="7">
    <source>
        <dbReference type="PROSITE" id="PS50009"/>
    </source>
</evidence>
<feature type="domain" description="WW" evidence="8">
    <location>
        <begin position="126"/>
        <end position="159"/>
    </location>
</feature>
<dbReference type="EMBL" id="RBNJ01013750">
    <property type="protein sequence ID" value="RUS25162.1"/>
    <property type="molecule type" value="Genomic_DNA"/>
</dbReference>
<dbReference type="Pfam" id="PF25006">
    <property type="entry name" value="DUF7783"/>
    <property type="match status" value="1"/>
</dbReference>
<dbReference type="Gene3D" id="1.10.840.10">
    <property type="entry name" value="Ras guanine-nucleotide exchange factors catalytic domain"/>
    <property type="match status" value="1"/>
</dbReference>
<evidence type="ECO:0000256" key="1">
    <source>
        <dbReference type="ARBA" id="ARBA00022443"/>
    </source>
</evidence>
<feature type="compositionally biased region" description="Polar residues" evidence="5">
    <location>
        <begin position="357"/>
        <end position="370"/>
    </location>
</feature>
<feature type="compositionally biased region" description="Polar residues" evidence="5">
    <location>
        <begin position="838"/>
        <end position="856"/>
    </location>
</feature>
<dbReference type="InterPro" id="IPR036020">
    <property type="entry name" value="WW_dom_sf"/>
</dbReference>
<feature type="compositionally biased region" description="Acidic residues" evidence="5">
    <location>
        <begin position="904"/>
        <end position="920"/>
    </location>
</feature>
<dbReference type="SMART" id="SM00147">
    <property type="entry name" value="RasGEF"/>
    <property type="match status" value="1"/>
</dbReference>
<dbReference type="PROSITE" id="PS01159">
    <property type="entry name" value="WW_DOMAIN_1"/>
    <property type="match status" value="1"/>
</dbReference>
<feature type="domain" description="WW" evidence="8">
    <location>
        <begin position="401"/>
        <end position="434"/>
    </location>
</feature>
<feature type="region of interest" description="Disordered" evidence="5">
    <location>
        <begin position="154"/>
        <end position="239"/>
    </location>
</feature>
<dbReference type="InterPro" id="IPR001202">
    <property type="entry name" value="WW_dom"/>
</dbReference>
<accession>A0A433Q5V5</accession>
<evidence type="ECO:0000256" key="3">
    <source>
        <dbReference type="PROSITE-ProRule" id="PRU00168"/>
    </source>
</evidence>
<dbReference type="Proteomes" id="UP000274822">
    <property type="component" value="Unassembled WGS sequence"/>
</dbReference>
<evidence type="ECO:0000259" key="9">
    <source>
        <dbReference type="PROSITE" id="PS50212"/>
    </source>
</evidence>
<comment type="caution">
    <text evidence="10">The sequence shown here is derived from an EMBL/GenBank/DDBJ whole genome shotgun (WGS) entry which is preliminary data.</text>
</comment>
<dbReference type="InterPro" id="IPR001452">
    <property type="entry name" value="SH3_domain"/>
</dbReference>
<gene>
    <name evidence="10" type="ORF">BC938DRAFT_472543</name>
</gene>
<feature type="compositionally biased region" description="Acidic residues" evidence="5">
    <location>
        <begin position="292"/>
        <end position="313"/>
    </location>
</feature>
<dbReference type="PROSITE" id="PS50212">
    <property type="entry name" value="RASGEF_NTER"/>
    <property type="match status" value="1"/>
</dbReference>
<dbReference type="CDD" id="cd00201">
    <property type="entry name" value="WW"/>
    <property type="match status" value="3"/>
</dbReference>
<keyword evidence="2 3" id="KW-0344">Guanine-nucleotide releasing factor</keyword>
<feature type="domain" description="N-terminal Ras-GEF" evidence="9">
    <location>
        <begin position="1060"/>
        <end position="1189"/>
    </location>
</feature>
<dbReference type="PROSITE" id="PS50020">
    <property type="entry name" value="WW_DOMAIN_2"/>
    <property type="match status" value="3"/>
</dbReference>
<dbReference type="InterPro" id="IPR000651">
    <property type="entry name" value="Ras-like_Gua-exchang_fac_N"/>
</dbReference>
<evidence type="ECO:0000256" key="2">
    <source>
        <dbReference type="ARBA" id="ARBA00022658"/>
    </source>
</evidence>
<sequence length="1461" mass="162780">MEPSIYHLVTAIPPMASPVIICRVKALYDFQSTDPSSLTFKKDDEIDVLAQLESGWWDGWCNGERGWFPCNYVQVVEEQESGEESDAPGVETEEDDITEDEEDEEEEEEDDLDAVEDGRLAMQVVAHVKEPWIPQTTPDGIIFYFNTQTRESSWDVPLTDADPRDDDAGRAGTATPNAASSARTSLPISSASSDRAATPRAGSPVQVRARRGKANGNEANGNATRRHSRQQLAAGARAPGADLPADWVLQQTEDGMGYYYFNTVTEEMRWEHPLEQARVRSGAGERSNGSISDDDMSDEIDDENEGEEDEMEEELRRDEDAAEESETEDADAPRRRKSQPDGGGFADEESLNGGRKSVTSSNGSRLSGNLTEMLETEVGPQLGDDIEDDEKLTIPTLVSNDKLPPNWVKKVTAQGRFYYGNVVTQETAWTLEDVDPQTGQLLSKKDRNSTSLSNSGVEGSNSISELPAPTMTTAPQPLPRSPSRQSNGYRRKNLLDPNEPLTWSKLAANIALSIHNLNTSAKNAQRILFVPHASAIVESIRLMLYASGTIEKEPPHIKTNRVLKNYHRAIMASLSKLVLSAKLASGVWPPADAILKMQNDANEVLVAARDFVNTAQVVGVEVRHVDPRLVPGLQNWRQRNGPGPGRRTCASNGLGEGQGSRYSLQEDLHNNLEFYARNMAKSLTLLIAHAKNAAERPPEGRVNSPLAAATPLLIAQFRGLSTQISQFINIVEDIAIDDTLPSVGEFRLAKQSLYNAVGLLFNATQNVTDPNTPEHVSSKAVDAATRNVEGSLWDICDSVKGMMLERQEKLKAPVPAPAGPAPVPEGYANGSGPYGRRGSSTESGSNGKARSRFQSRGSRDITREVDTVHEEEEDDDEEEADSPRFPDIVSNDGTTFRGYQNMFSDEDDAYDDAIPDESTEDGAALSSTSTRRRDRRKRATNDEDDDIDGNISSDSDVSRRSLTNDGSVVHLLRQRSDSHSNSEPIMSNAPPGMLQRSMTSPPGELVLSGMGQRSPRGAKLARFFGVDAEAGNVPRTPVRDEGKPWYLGYDYTLSEIVFNMEGYVKGGTLSALVERLTLHDYLDSNFIATFLLTYRSFCTTEEFFDLLIKRYNMEPPTELTGEELVIWEEKKRTPVRLRVFNILKGWIENYYNEEDIKSLEVIRKLVESPMDETLKPAAQQLIRLIDNRNARKLVPNTNTAAPPSLLPKNTKRFRFLDLDPLELARQLTIMDSRLYVKIKPVECLNKAWSREDTENDAINVKACIEYHNQVTAWVSDSILSQSEVKRRTAIIKHWVQVAERCRILNNFNTCMAILASFDSSAIGRLKRTWETVTQRTMQTLAYIRKLMGTNKNFTEYREIIHSINPPCIPFLGIYLQDLTFIEDGNTNFLKKSKVLINFSKRMKTAEVIRDIQQYQSVPFLLNVVPEIQVFIKTHLTSSRNDVTLYEISLLLEPSAFGFEPC</sequence>
<dbReference type="GO" id="GO:0005886">
    <property type="term" value="C:plasma membrane"/>
    <property type="evidence" value="ECO:0007669"/>
    <property type="project" value="TreeGrafter"/>
</dbReference>
<dbReference type="PROSITE" id="PS50002">
    <property type="entry name" value="SH3"/>
    <property type="match status" value="1"/>
</dbReference>
<dbReference type="Pfam" id="PF00618">
    <property type="entry name" value="RasGEF_N"/>
    <property type="match status" value="1"/>
</dbReference>
<dbReference type="GO" id="GO:0007265">
    <property type="term" value="P:Ras protein signal transduction"/>
    <property type="evidence" value="ECO:0007669"/>
    <property type="project" value="TreeGrafter"/>
</dbReference>
<dbReference type="PANTHER" id="PTHR23113">
    <property type="entry name" value="GUANINE NUCLEOTIDE EXCHANGE FACTOR"/>
    <property type="match status" value="1"/>
</dbReference>
<evidence type="ECO:0000313" key="10">
    <source>
        <dbReference type="EMBL" id="RUS25162.1"/>
    </source>
</evidence>
<name>A0A433Q5V5_9FUNG</name>
<feature type="compositionally biased region" description="Pro residues" evidence="5">
    <location>
        <begin position="814"/>
        <end position="823"/>
    </location>
</feature>
<dbReference type="PROSITE" id="PS00720">
    <property type="entry name" value="RASGEF"/>
    <property type="match status" value="1"/>
</dbReference>
<evidence type="ECO:0000313" key="11">
    <source>
        <dbReference type="Proteomes" id="UP000274822"/>
    </source>
</evidence>
<keyword evidence="1 4" id="KW-0728">SH3 domain</keyword>
<dbReference type="PANTHER" id="PTHR23113:SF368">
    <property type="entry name" value="CELL DIVISION CONTROL PROTEIN 25"/>
    <property type="match status" value="1"/>
</dbReference>
<proteinExistence type="predicted"/>
<dbReference type="Gene3D" id="2.30.30.40">
    <property type="entry name" value="SH3 Domains"/>
    <property type="match status" value="1"/>
</dbReference>
<evidence type="ECO:0000259" key="8">
    <source>
        <dbReference type="PROSITE" id="PS50020"/>
    </source>
</evidence>
<keyword evidence="11" id="KW-1185">Reference proteome</keyword>
<feature type="domain" description="Ras-GEF" evidence="7">
    <location>
        <begin position="1219"/>
        <end position="1454"/>
    </location>
</feature>
<dbReference type="CDD" id="cd00155">
    <property type="entry name" value="RasGEF"/>
    <property type="match status" value="1"/>
</dbReference>
<dbReference type="InterPro" id="IPR001895">
    <property type="entry name" value="RASGEF_cat_dom"/>
</dbReference>
<dbReference type="Pfam" id="PF00397">
    <property type="entry name" value="WW"/>
    <property type="match status" value="2"/>
</dbReference>
<dbReference type="FunFam" id="2.30.30.40:FF:000072">
    <property type="entry name" value="Unconventional Myosin IB"/>
    <property type="match status" value="1"/>
</dbReference>
<dbReference type="PRINTS" id="PR00452">
    <property type="entry name" value="SH3DOMAIN"/>
</dbReference>
<dbReference type="GO" id="GO:0005085">
    <property type="term" value="F:guanyl-nucleotide exchange factor activity"/>
    <property type="evidence" value="ECO:0007669"/>
    <property type="project" value="UniProtKB-KW"/>
</dbReference>
<dbReference type="InterPro" id="IPR008937">
    <property type="entry name" value="Ras-like_GEF"/>
</dbReference>
<dbReference type="SMART" id="SM00326">
    <property type="entry name" value="SH3"/>
    <property type="match status" value="1"/>
</dbReference>
<feature type="region of interest" description="Disordered" evidence="5">
    <location>
        <begin position="440"/>
        <end position="496"/>
    </location>
</feature>
<feature type="compositionally biased region" description="Acidic residues" evidence="5">
    <location>
        <begin position="869"/>
        <end position="880"/>
    </location>
</feature>
<dbReference type="SUPFAM" id="SSF48366">
    <property type="entry name" value="Ras GEF"/>
    <property type="match status" value="1"/>
</dbReference>
<feature type="compositionally biased region" description="Low complexity" evidence="5">
    <location>
        <begin position="214"/>
        <end position="223"/>
    </location>
</feature>
<evidence type="ECO:0008006" key="12">
    <source>
        <dbReference type="Google" id="ProtNLM"/>
    </source>
</evidence>
<dbReference type="InterPro" id="IPR023578">
    <property type="entry name" value="Ras_GEF_dom_sf"/>
</dbReference>
<organism evidence="10 11">
    <name type="scientific">Jimgerdemannia flammicorona</name>
    <dbReference type="NCBI Taxonomy" id="994334"/>
    <lineage>
        <taxon>Eukaryota</taxon>
        <taxon>Fungi</taxon>
        <taxon>Fungi incertae sedis</taxon>
        <taxon>Mucoromycota</taxon>
        <taxon>Mucoromycotina</taxon>
        <taxon>Endogonomycetes</taxon>
        <taxon>Endogonales</taxon>
        <taxon>Endogonaceae</taxon>
        <taxon>Jimgerdemannia</taxon>
    </lineage>
</organism>
<dbReference type="Gene3D" id="2.20.70.10">
    <property type="match status" value="3"/>
</dbReference>
<dbReference type="SUPFAM" id="SSF51045">
    <property type="entry name" value="WW domain"/>
    <property type="match status" value="3"/>
</dbReference>